<dbReference type="EMBL" id="AACB03000002">
    <property type="protein sequence ID" value="KAE8303417.1"/>
    <property type="molecule type" value="Genomic_DNA"/>
</dbReference>
<dbReference type="KEGG" id="gla:GL50803_0015566"/>
<dbReference type="Pfam" id="PF04427">
    <property type="entry name" value="Brix"/>
    <property type="match status" value="1"/>
</dbReference>
<comment type="caution">
    <text evidence="2">The sequence shown here is derived from an EMBL/GenBank/DDBJ whole genome shotgun (WGS) entry which is preliminary data.</text>
</comment>
<dbReference type="VEuPathDB" id="GiardiaDB:GL50803_15566"/>
<dbReference type="RefSeq" id="XP_001707291.1">
    <property type="nucleotide sequence ID" value="XM_001707239.1"/>
</dbReference>
<dbReference type="STRING" id="184922.A8BFL3"/>
<gene>
    <name evidence="2" type="ORF">GL50803_0015566</name>
</gene>
<dbReference type="PANTHER" id="PTHR12661">
    <property type="entry name" value="PETER PAN-RELATED"/>
    <property type="match status" value="1"/>
</dbReference>
<evidence type="ECO:0000256" key="1">
    <source>
        <dbReference type="SAM" id="MobiDB-lite"/>
    </source>
</evidence>
<evidence type="ECO:0000313" key="3">
    <source>
        <dbReference type="Proteomes" id="UP000001548"/>
    </source>
</evidence>
<dbReference type="GO" id="GO:0030687">
    <property type="term" value="C:preribosome, large subunit precursor"/>
    <property type="evidence" value="ECO:0000318"/>
    <property type="project" value="GO_Central"/>
</dbReference>
<dbReference type="GeneID" id="5700190"/>
<feature type="region of interest" description="Disordered" evidence="1">
    <location>
        <begin position="313"/>
        <end position="352"/>
    </location>
</feature>
<dbReference type="AlphaFoldDB" id="A8BFL3"/>
<organism evidence="2 3">
    <name type="scientific">Giardia intestinalis (strain ATCC 50803 / WB clone C6)</name>
    <name type="common">Giardia lamblia</name>
    <dbReference type="NCBI Taxonomy" id="184922"/>
    <lineage>
        <taxon>Eukaryota</taxon>
        <taxon>Metamonada</taxon>
        <taxon>Diplomonadida</taxon>
        <taxon>Hexamitidae</taxon>
        <taxon>Giardiinae</taxon>
        <taxon>Giardia</taxon>
    </lineage>
</organism>
<dbReference type="OMA" id="KDYTVMT"/>
<dbReference type="PANTHER" id="PTHR12661:SF5">
    <property type="entry name" value="SUPPRESSOR OF SWI4 1 HOMOLOG"/>
    <property type="match status" value="1"/>
</dbReference>
<name>A8BFL3_GIAIC</name>
<protein>
    <submittedName>
        <fullName evidence="2">Peter pan protein</fullName>
    </submittedName>
</protein>
<dbReference type="Proteomes" id="UP000001548">
    <property type="component" value="Unassembled WGS sequence"/>
</dbReference>
<dbReference type="GO" id="GO:0000463">
    <property type="term" value="P:maturation of LSU-rRNA from tricistronic rRNA transcript (SSU-rRNA, 5.8S rRNA, LSU-rRNA)"/>
    <property type="evidence" value="ECO:0000318"/>
    <property type="project" value="GO_Central"/>
</dbReference>
<dbReference type="PROSITE" id="PS50833">
    <property type="entry name" value="BRIX"/>
    <property type="match status" value="1"/>
</dbReference>
<dbReference type="FunCoup" id="A8BFL3">
    <property type="interactions" value="178"/>
</dbReference>
<dbReference type="InterPro" id="IPR045112">
    <property type="entry name" value="PPAN-like"/>
</dbReference>
<dbReference type="HOGENOM" id="CLU_026936_0_0_1"/>
<accession>A8BFL3</accession>
<dbReference type="SMART" id="SM00879">
    <property type="entry name" value="Brix"/>
    <property type="match status" value="1"/>
</dbReference>
<keyword evidence="3" id="KW-1185">Reference proteome</keyword>
<dbReference type="InterPro" id="IPR007109">
    <property type="entry name" value="Brix"/>
</dbReference>
<reference evidence="2 3" key="1">
    <citation type="journal article" date="2007" name="Science">
        <title>Genomic minimalism in the early diverging intestinal parasite Giardia lamblia.</title>
        <authorList>
            <person name="Morrison H.G."/>
            <person name="McArthur A.G."/>
            <person name="Gillin F.D."/>
            <person name="Aley S.B."/>
            <person name="Adam R.D."/>
            <person name="Olsen G.J."/>
            <person name="Best A.A."/>
            <person name="Cande W.Z."/>
            <person name="Chen F."/>
            <person name="Cipriano M.J."/>
            <person name="Davids B.J."/>
            <person name="Dawson S.C."/>
            <person name="Elmendorf H.G."/>
            <person name="Hehl A.B."/>
            <person name="Holder M.E."/>
            <person name="Huse S.M."/>
            <person name="Kim U.U."/>
            <person name="Lasek-Nesselquist E."/>
            <person name="Manning G."/>
            <person name="Nigam A."/>
            <person name="Nixon J.E."/>
            <person name="Palm D."/>
            <person name="Passamaneck N.E."/>
            <person name="Prabhu A."/>
            <person name="Reich C.I."/>
            <person name="Reiner D.S."/>
            <person name="Samuelson J."/>
            <person name="Svard S.G."/>
            <person name="Sogin M.L."/>
        </authorList>
    </citation>
    <scope>NUCLEOTIDE SEQUENCE [LARGE SCALE GENOMIC DNA]</scope>
    <source>
        <strain evidence="2 3">WB C6</strain>
    </source>
</reference>
<feature type="compositionally biased region" description="Basic and acidic residues" evidence="1">
    <location>
        <begin position="313"/>
        <end position="328"/>
    </location>
</feature>
<proteinExistence type="predicted"/>
<sequence length="352" mass="39581">MSSDKSAPNDGIPRSFVFKRGKVSIAAADLVKDIRQVFQPYGFIQLKVRKGNNLRDFTAVSGILGATHMTILTSSGEGTTMRIIKLPAGPTLTFRLKDYSTMVDMHKAFKTEPLPQFAMNYPALCITAGFKSQAIKDANPGLLKALDLCKITIQGMYPELNVAEVSLRSLKRCVLYSANDTGAITFRHYLLRHPLDAESESLKVLLGEKRLSLGHLDTIDDISTLKVRDPKTDLDRFFKDKPVRLIEMGPRYTLELIKIESGLTTGLVLYHAYITKTEEQIAQAEKKARQTRGRLDKEAKREILRRRLRVEREKKEHARITKEHEKTADNLASYAAEKAGELSEPFMEPSGE</sequence>
<dbReference type="GO" id="GO:0019843">
    <property type="term" value="F:rRNA binding"/>
    <property type="evidence" value="ECO:0000318"/>
    <property type="project" value="GO_Central"/>
</dbReference>
<evidence type="ECO:0000313" key="2">
    <source>
        <dbReference type="EMBL" id="KAE8303417.1"/>
    </source>
</evidence>